<keyword evidence="4" id="KW-1185">Reference proteome</keyword>
<evidence type="ECO:0000313" key="3">
    <source>
        <dbReference type="EMBL" id="RAK51410.1"/>
    </source>
</evidence>
<proteinExistence type="predicted"/>
<name>A0A328A9V2_9CAUL</name>
<dbReference type="EMBL" id="QFYR01000004">
    <property type="protein sequence ID" value="RAK51410.1"/>
    <property type="molecule type" value="Genomic_DNA"/>
</dbReference>
<evidence type="ECO:0000259" key="2">
    <source>
        <dbReference type="Pfam" id="PF03551"/>
    </source>
</evidence>
<protein>
    <submittedName>
        <fullName evidence="3">PadR family transcriptional regulator</fullName>
    </submittedName>
</protein>
<feature type="compositionally biased region" description="Gly residues" evidence="1">
    <location>
        <begin position="20"/>
        <end position="32"/>
    </location>
</feature>
<organism evidence="3 4">
    <name type="scientific">Phenylobacterium deserti</name>
    <dbReference type="NCBI Taxonomy" id="1914756"/>
    <lineage>
        <taxon>Bacteria</taxon>
        <taxon>Pseudomonadati</taxon>
        <taxon>Pseudomonadota</taxon>
        <taxon>Alphaproteobacteria</taxon>
        <taxon>Caulobacterales</taxon>
        <taxon>Caulobacteraceae</taxon>
        <taxon>Phenylobacterium</taxon>
    </lineage>
</organism>
<dbReference type="InterPro" id="IPR036390">
    <property type="entry name" value="WH_DNA-bd_sf"/>
</dbReference>
<evidence type="ECO:0000256" key="1">
    <source>
        <dbReference type="SAM" id="MobiDB-lite"/>
    </source>
</evidence>
<feature type="domain" description="Transcription regulator PadR N-terminal" evidence="2">
    <location>
        <begin position="56"/>
        <end position="125"/>
    </location>
</feature>
<sequence>MRHHHHHHHGFGERHCRGRGPWGGHGHGQGGDFEGRGRRGGKFGRFMEHGGLRSVILALIGQQPRHGYDLIKELETRSGGEYRPSAGVIYPTLNLLEDEGLIRQVDGESGRKLFELTDAGREALETQKDMADTILSRMSEAAEGSETTRPRIARAMGNLQLALRHRLSGREVSPEQLDAIVKAIDDAAATIEKA</sequence>
<dbReference type="PANTHER" id="PTHR43252">
    <property type="entry name" value="TRANSCRIPTIONAL REGULATOR YQJI"/>
    <property type="match status" value="1"/>
</dbReference>
<feature type="region of interest" description="Disordered" evidence="1">
    <location>
        <begin position="1"/>
        <end position="44"/>
    </location>
</feature>
<dbReference type="SUPFAM" id="SSF46785">
    <property type="entry name" value="Winged helix' DNA-binding domain"/>
    <property type="match status" value="1"/>
</dbReference>
<dbReference type="InterPro" id="IPR036388">
    <property type="entry name" value="WH-like_DNA-bd_sf"/>
</dbReference>
<dbReference type="InterPro" id="IPR005149">
    <property type="entry name" value="Tscrpt_reg_PadR_N"/>
</dbReference>
<dbReference type="AlphaFoldDB" id="A0A328A9V2"/>
<reference evidence="4" key="1">
    <citation type="submission" date="2018-05" db="EMBL/GenBank/DDBJ databases">
        <authorList>
            <person name="Li X."/>
        </authorList>
    </citation>
    <scope>NUCLEOTIDE SEQUENCE [LARGE SCALE GENOMIC DNA]</scope>
    <source>
        <strain evidence="4">YIM 73061</strain>
    </source>
</reference>
<accession>A0A328A9V2</accession>
<dbReference type="Pfam" id="PF03551">
    <property type="entry name" value="PadR"/>
    <property type="match status" value="1"/>
</dbReference>
<dbReference type="OrthoDB" id="9814826at2"/>
<dbReference type="PANTHER" id="PTHR43252:SF7">
    <property type="entry name" value="TRANSCRIPTIONAL REGULATOR YQJI"/>
    <property type="match status" value="1"/>
</dbReference>
<dbReference type="RefSeq" id="WP_111515945.1">
    <property type="nucleotide sequence ID" value="NZ_QFYR01000004.1"/>
</dbReference>
<evidence type="ECO:0000313" key="4">
    <source>
        <dbReference type="Proteomes" id="UP000249725"/>
    </source>
</evidence>
<comment type="caution">
    <text evidence="3">The sequence shown here is derived from an EMBL/GenBank/DDBJ whole genome shotgun (WGS) entry which is preliminary data.</text>
</comment>
<gene>
    <name evidence="3" type="ORF">DJ018_15850</name>
</gene>
<dbReference type="Proteomes" id="UP000249725">
    <property type="component" value="Unassembled WGS sequence"/>
</dbReference>
<dbReference type="Gene3D" id="1.10.10.10">
    <property type="entry name" value="Winged helix-like DNA-binding domain superfamily/Winged helix DNA-binding domain"/>
    <property type="match status" value="1"/>
</dbReference>